<dbReference type="PATRIC" id="fig|1813736.3.peg.5968"/>
<dbReference type="Pfam" id="PF13406">
    <property type="entry name" value="SLT_2"/>
    <property type="match status" value="1"/>
</dbReference>
<keyword evidence="4" id="KW-0456">Lyase</keyword>
<evidence type="ECO:0000256" key="1">
    <source>
        <dbReference type="SAM" id="MobiDB-lite"/>
    </source>
</evidence>
<dbReference type="EC" id="4.2.2.-" evidence="4"/>
<dbReference type="STRING" id="1855912.LuPra_05680"/>
<protein>
    <submittedName>
        <fullName evidence="4">Membrane-bound lytic murein transglycosylase B</fullName>
        <ecNumber evidence="4">4.2.2.-</ecNumber>
    </submittedName>
</protein>
<keyword evidence="2" id="KW-0732">Signal</keyword>
<dbReference type="InterPro" id="IPR031304">
    <property type="entry name" value="SLT_2"/>
</dbReference>
<dbReference type="InterPro" id="IPR011970">
    <property type="entry name" value="MltB_2"/>
</dbReference>
<dbReference type="InterPro" id="IPR043426">
    <property type="entry name" value="MltB-like"/>
</dbReference>
<feature type="signal peptide" evidence="2">
    <location>
        <begin position="1"/>
        <end position="22"/>
    </location>
</feature>
<dbReference type="PANTHER" id="PTHR30163">
    <property type="entry name" value="MEMBRANE-BOUND LYTIC MUREIN TRANSGLYCOSYLASE B"/>
    <property type="match status" value="1"/>
</dbReference>
<dbReference type="Proteomes" id="UP000076079">
    <property type="component" value="Chromosome"/>
</dbReference>
<dbReference type="InterPro" id="IPR023346">
    <property type="entry name" value="Lysozyme-like_dom_sf"/>
</dbReference>
<dbReference type="NCBIfam" id="TIGR02283">
    <property type="entry name" value="MltB_2"/>
    <property type="match status" value="1"/>
</dbReference>
<dbReference type="KEGG" id="abac:LuPra_05680"/>
<evidence type="ECO:0000313" key="5">
    <source>
        <dbReference type="Proteomes" id="UP000076079"/>
    </source>
</evidence>
<evidence type="ECO:0000313" key="4">
    <source>
        <dbReference type="EMBL" id="AMY12407.1"/>
    </source>
</evidence>
<feature type="compositionally biased region" description="Basic residues" evidence="1">
    <location>
        <begin position="356"/>
        <end position="372"/>
    </location>
</feature>
<evidence type="ECO:0000259" key="3">
    <source>
        <dbReference type="Pfam" id="PF13406"/>
    </source>
</evidence>
<dbReference type="Gene3D" id="1.10.8.350">
    <property type="entry name" value="Bacterial muramidase"/>
    <property type="match status" value="1"/>
</dbReference>
<dbReference type="AlphaFoldDB" id="A0A143PUJ9"/>
<feature type="region of interest" description="Disordered" evidence="1">
    <location>
        <begin position="353"/>
        <end position="372"/>
    </location>
</feature>
<feature type="domain" description="Transglycosylase SLT" evidence="3">
    <location>
        <begin position="41"/>
        <end position="342"/>
    </location>
</feature>
<dbReference type="PANTHER" id="PTHR30163:SF8">
    <property type="entry name" value="LYTIC MUREIN TRANSGLYCOSYLASE"/>
    <property type="match status" value="1"/>
</dbReference>
<name>A0A143PUJ9_LUTPR</name>
<reference evidence="4 5" key="1">
    <citation type="journal article" date="2016" name="Genome Announc.">
        <title>First Complete Genome Sequence of a Subdivision 6 Acidobacterium Strain.</title>
        <authorList>
            <person name="Huang S."/>
            <person name="Vieira S."/>
            <person name="Bunk B."/>
            <person name="Riedel T."/>
            <person name="Sproer C."/>
            <person name="Overmann J."/>
        </authorList>
    </citation>
    <scope>NUCLEOTIDE SEQUENCE [LARGE SCALE GENOMIC DNA]</scope>
    <source>
        <strain evidence="5">DSM 100886 HEG_-6_39</strain>
    </source>
</reference>
<proteinExistence type="predicted"/>
<dbReference type="GO" id="GO:0009253">
    <property type="term" value="P:peptidoglycan catabolic process"/>
    <property type="evidence" value="ECO:0007669"/>
    <property type="project" value="TreeGrafter"/>
</dbReference>
<dbReference type="EMBL" id="CP015136">
    <property type="protein sequence ID" value="AMY12407.1"/>
    <property type="molecule type" value="Genomic_DNA"/>
</dbReference>
<sequence precursor="true">MIARTLILLVGLVHASALMAVAQLPEPDPVFSAPPPQSVPFPAWLQGVREEALARGISAPTVATALADITPVEQILNRDRTQAEFKETLDEYIARRIGVPTIRLGRQMRDTHRPVLEKVAAAYKVPPHVLVAVWGLESNFGRFSGVRPLMPTLATLAYDDRRGPMFRSQLFDALTILDAGYIDLPRLKGSWAGAMGQPQFMPSSYLKYAVDFDADGRKDIWSSQADVFGSIGNYLSTNGWTAGQTWGRQVTLPTDTTALTKDAPLRTAGCRAAKELTEPRPLGRWQALGVRTMDGGALPQADIMASLLRTDSGAFLVYPNYEVLLSYNCAHAYAMAVARLSDRVVDTDPLPVAKAPAKKTKKKATTARKHKR</sequence>
<dbReference type="CDD" id="cd13399">
    <property type="entry name" value="Slt35-like"/>
    <property type="match status" value="1"/>
</dbReference>
<keyword evidence="5" id="KW-1185">Reference proteome</keyword>
<reference evidence="5" key="2">
    <citation type="submission" date="2016-04" db="EMBL/GenBank/DDBJ databases">
        <title>First Complete Genome Sequence of a Subdivision 6 Acidobacterium.</title>
        <authorList>
            <person name="Huang S."/>
            <person name="Vieira S."/>
            <person name="Bunk B."/>
            <person name="Riedel T."/>
            <person name="Sproeer C."/>
            <person name="Overmann J."/>
        </authorList>
    </citation>
    <scope>NUCLEOTIDE SEQUENCE [LARGE SCALE GENOMIC DNA]</scope>
    <source>
        <strain evidence="5">DSM 100886 HEG_-6_39</strain>
    </source>
</reference>
<gene>
    <name evidence="4" type="primary">mltB</name>
    <name evidence="4" type="ORF">LuPra_05680</name>
</gene>
<feature type="chain" id="PRO_5007511989" evidence="2">
    <location>
        <begin position="23"/>
        <end position="372"/>
    </location>
</feature>
<dbReference type="GO" id="GO:0008933">
    <property type="term" value="F:peptidoglycan lytic transglycosylase activity"/>
    <property type="evidence" value="ECO:0007669"/>
    <property type="project" value="TreeGrafter"/>
</dbReference>
<accession>A0A143PUJ9</accession>
<dbReference type="SUPFAM" id="SSF53955">
    <property type="entry name" value="Lysozyme-like"/>
    <property type="match status" value="1"/>
</dbReference>
<evidence type="ECO:0000256" key="2">
    <source>
        <dbReference type="SAM" id="SignalP"/>
    </source>
</evidence>
<organism evidence="4 5">
    <name type="scientific">Luteitalea pratensis</name>
    <dbReference type="NCBI Taxonomy" id="1855912"/>
    <lineage>
        <taxon>Bacteria</taxon>
        <taxon>Pseudomonadati</taxon>
        <taxon>Acidobacteriota</taxon>
        <taxon>Vicinamibacteria</taxon>
        <taxon>Vicinamibacterales</taxon>
        <taxon>Vicinamibacteraceae</taxon>
        <taxon>Luteitalea</taxon>
    </lineage>
</organism>
<dbReference type="Gene3D" id="1.10.530.10">
    <property type="match status" value="1"/>
</dbReference>